<proteinExistence type="predicted"/>
<dbReference type="AlphaFoldDB" id="A0A2C9EGL2"/>
<dbReference type="HOGENOM" id="CLU_2551984_0_0_6"/>
<dbReference type="GeneID" id="57473978"/>
<reference evidence="2" key="1">
    <citation type="journal article" date="2014" name="Genome Announc.">
        <title>Full-genome sequence of the plant growth-promoting bacterium Pseudomonas protegens CHA0.</title>
        <authorList>
            <person name="Jousset A."/>
            <person name="Schuldes J."/>
            <person name="Keel C."/>
            <person name="Maurhofer M."/>
            <person name="Daniel R."/>
            <person name="Scheu S."/>
            <person name="Thuermer A."/>
        </authorList>
    </citation>
    <scope>NUCLEOTIDE SEQUENCE [LARGE SCALE GENOMIC DNA]</scope>
    <source>
        <strain evidence="2">DSM 19095 / LMG 27888 / CFBP 6595 / CHA0</strain>
    </source>
</reference>
<protein>
    <submittedName>
        <fullName evidence="1">Uncharacterized protein</fullName>
    </submittedName>
</protein>
<organism evidence="1 2">
    <name type="scientific">Pseudomonas protegens (strain DSM 19095 / LMG 27888 / CFBP 6595 / CHA0)</name>
    <dbReference type="NCBI Taxonomy" id="1124983"/>
    <lineage>
        <taxon>Bacteria</taxon>
        <taxon>Pseudomonadati</taxon>
        <taxon>Pseudomonadota</taxon>
        <taxon>Gammaproteobacteria</taxon>
        <taxon>Pseudomonadales</taxon>
        <taxon>Pseudomonadaceae</taxon>
        <taxon>Pseudomonas</taxon>
    </lineage>
</organism>
<evidence type="ECO:0000313" key="1">
    <source>
        <dbReference type="EMBL" id="AGL82784.1"/>
    </source>
</evidence>
<dbReference type="Proteomes" id="UP000013940">
    <property type="component" value="Chromosome"/>
</dbReference>
<sequence length="84" mass="9215">MREALETGLDEQLSCLLRVGADIQAVRDVLVAYRDKGFCAEAVYKHLASLRPGASEELEDRILEAMDIASGFCSAGSRVWDVVQ</sequence>
<gene>
    <name evidence="1" type="ORF">PFLCHA0_c09920</name>
</gene>
<name>A0A2C9EGL2_PSEPH</name>
<accession>A0A2C9EGL2</accession>
<evidence type="ECO:0000313" key="2">
    <source>
        <dbReference type="Proteomes" id="UP000013940"/>
    </source>
</evidence>
<dbReference type="RefSeq" id="WP_015634201.1">
    <property type="nucleotide sequence ID" value="NC_021237.1"/>
</dbReference>
<dbReference type="KEGG" id="pprc:PFLCHA0_c09920"/>
<dbReference type="EMBL" id="CP003190">
    <property type="protein sequence ID" value="AGL82784.1"/>
    <property type="molecule type" value="Genomic_DNA"/>
</dbReference>